<dbReference type="PANTHER" id="PTHR38438">
    <property type="entry name" value="RIBOFLAVIN TRANSPORTER RIBU"/>
    <property type="match status" value="1"/>
</dbReference>
<feature type="transmembrane region" description="Helical" evidence="9">
    <location>
        <begin position="12"/>
        <end position="28"/>
    </location>
</feature>
<dbReference type="EMBL" id="JAUDCK010000014">
    <property type="protein sequence ID" value="MDM8195769.1"/>
    <property type="molecule type" value="Genomic_DNA"/>
</dbReference>
<dbReference type="InterPro" id="IPR024529">
    <property type="entry name" value="ECF_trnsprt_substrate-spec"/>
</dbReference>
<comment type="caution">
    <text evidence="10">The sequence shown here is derived from an EMBL/GenBank/DDBJ whole genome shotgun (WGS) entry which is preliminary data.</text>
</comment>
<reference evidence="10 11" key="2">
    <citation type="submission" date="2023-06" db="EMBL/GenBank/DDBJ databases">
        <authorList>
            <person name="Zeman M."/>
            <person name="Kubasova T."/>
            <person name="Jahodarova E."/>
            <person name="Nykrynova M."/>
            <person name="Rychlik I."/>
        </authorList>
    </citation>
    <scope>NUCLEOTIDE SEQUENCE [LARGE SCALE GENOMIC DNA]</scope>
    <source>
        <strain evidence="10 11">ET341</strain>
    </source>
</reference>
<dbReference type="PANTHER" id="PTHR38438:SF1">
    <property type="entry name" value="RIBOFLAVIN TRANSPORTER RIBU"/>
    <property type="match status" value="1"/>
</dbReference>
<evidence type="ECO:0000256" key="2">
    <source>
        <dbReference type="ARBA" id="ARBA00005540"/>
    </source>
</evidence>
<feature type="transmembrane region" description="Helical" evidence="9">
    <location>
        <begin position="48"/>
        <end position="69"/>
    </location>
</feature>
<comment type="similarity">
    <text evidence="2 8">Belongs to the prokaryotic riboflavin transporter (P-RFT) (TC 2.A.87) family.</text>
</comment>
<proteinExistence type="inferred from homology"/>
<dbReference type="PIRSF" id="PIRSF037778">
    <property type="entry name" value="UCP037778_transp_RibU"/>
    <property type="match status" value="1"/>
</dbReference>
<comment type="subcellular location">
    <subcellularLocation>
        <location evidence="1">Cell membrane</location>
        <topology evidence="1">Multi-pass membrane protein</topology>
    </subcellularLocation>
</comment>
<keyword evidence="3 8" id="KW-0813">Transport</keyword>
<dbReference type="RefSeq" id="WP_087243368.1">
    <property type="nucleotide sequence ID" value="NZ_JAUDCK010000014.1"/>
</dbReference>
<keyword evidence="11" id="KW-1185">Reference proteome</keyword>
<evidence type="ECO:0000313" key="10">
    <source>
        <dbReference type="EMBL" id="MDM8195769.1"/>
    </source>
</evidence>
<keyword evidence="5 9" id="KW-0812">Transmembrane</keyword>
<feature type="transmembrane region" description="Helical" evidence="9">
    <location>
        <begin position="113"/>
        <end position="134"/>
    </location>
</feature>
<comment type="function">
    <text evidence="8">Probably a riboflavin-binding protein that interacts with the energy-coupling factor (ECF) ABC-transporter complex.</text>
</comment>
<feature type="transmembrane region" description="Helical" evidence="9">
    <location>
        <begin position="167"/>
        <end position="190"/>
    </location>
</feature>
<feature type="transmembrane region" description="Helical" evidence="9">
    <location>
        <begin position="81"/>
        <end position="101"/>
    </location>
</feature>
<keyword evidence="7 8" id="KW-0472">Membrane</keyword>
<evidence type="ECO:0000256" key="9">
    <source>
        <dbReference type="SAM" id="Phobius"/>
    </source>
</evidence>
<keyword evidence="6 9" id="KW-1133">Transmembrane helix</keyword>
<protein>
    <recommendedName>
        <fullName evidence="8">Riboflavin transporter</fullName>
    </recommendedName>
</protein>
<gene>
    <name evidence="10" type="ORF">QUV98_05500</name>
</gene>
<sequence length="205" mass="22054">MKTKKLNVKKIALIGMLGALGGLLMLIKTPLPFMPPFMDFDLAALPEIIGGFALGPVAAVLIVIVKLIVKLAILGTSTAFVGELSNFIVSVAYVLPAVLIYDHHKEKKSALQGMIIGTIVCTLAAVISNVYMIIPFYANMMAGWSVDTIVDMCHAVCPLVNDIWTLALFGVVPFNLIKCGVTSVITFIVYKKISVPLKKFVKAGM</sequence>
<dbReference type="Proteomes" id="UP001529275">
    <property type="component" value="Unassembled WGS sequence"/>
</dbReference>
<dbReference type="InterPro" id="IPR025720">
    <property type="entry name" value="RibU"/>
</dbReference>
<reference evidence="11" key="1">
    <citation type="submission" date="2023-06" db="EMBL/GenBank/DDBJ databases">
        <title>Identification and characterization of horizontal gene transfer across gut microbiota members of farm animals based on homology search.</title>
        <authorList>
            <person name="Zeman M."/>
            <person name="Kubasova T."/>
            <person name="Jahodarova E."/>
            <person name="Nykrynova M."/>
            <person name="Rychlik I."/>
        </authorList>
    </citation>
    <scope>NUCLEOTIDE SEQUENCE [LARGE SCALE GENOMIC DNA]</scope>
    <source>
        <strain evidence="11">ET341</strain>
    </source>
</reference>
<evidence type="ECO:0000256" key="4">
    <source>
        <dbReference type="ARBA" id="ARBA00022475"/>
    </source>
</evidence>
<evidence type="ECO:0000256" key="1">
    <source>
        <dbReference type="ARBA" id="ARBA00004651"/>
    </source>
</evidence>
<evidence type="ECO:0000256" key="3">
    <source>
        <dbReference type="ARBA" id="ARBA00022448"/>
    </source>
</evidence>
<dbReference type="Gene3D" id="1.10.1760.20">
    <property type="match status" value="1"/>
</dbReference>
<accession>A0ABT7UHZ3</accession>
<evidence type="ECO:0000313" key="11">
    <source>
        <dbReference type="Proteomes" id="UP001529275"/>
    </source>
</evidence>
<evidence type="ECO:0000256" key="8">
    <source>
        <dbReference type="PIRNR" id="PIRNR037778"/>
    </source>
</evidence>
<name>A0ABT7UHZ3_9FIRM</name>
<evidence type="ECO:0000256" key="5">
    <source>
        <dbReference type="ARBA" id="ARBA00022692"/>
    </source>
</evidence>
<evidence type="ECO:0000256" key="6">
    <source>
        <dbReference type="ARBA" id="ARBA00022989"/>
    </source>
</evidence>
<dbReference type="Pfam" id="PF12822">
    <property type="entry name" value="ECF_trnsprt"/>
    <property type="match status" value="1"/>
</dbReference>
<organism evidence="10 11">
    <name type="scientific">Massilimicrobiota timonensis</name>
    <dbReference type="NCBI Taxonomy" id="1776392"/>
    <lineage>
        <taxon>Bacteria</taxon>
        <taxon>Bacillati</taxon>
        <taxon>Bacillota</taxon>
        <taxon>Erysipelotrichia</taxon>
        <taxon>Erysipelotrichales</taxon>
        <taxon>Erysipelotrichaceae</taxon>
        <taxon>Massilimicrobiota</taxon>
    </lineage>
</organism>
<evidence type="ECO:0000256" key="7">
    <source>
        <dbReference type="ARBA" id="ARBA00023136"/>
    </source>
</evidence>
<keyword evidence="4 8" id="KW-1003">Cell membrane</keyword>